<protein>
    <submittedName>
        <fullName evidence="1">Uncharacterized protein</fullName>
    </submittedName>
</protein>
<evidence type="ECO:0000313" key="1">
    <source>
        <dbReference type="EMBL" id="PRQ45187.1"/>
    </source>
</evidence>
<accession>A0A2P6RFJ5</accession>
<dbReference type="Gramene" id="PRQ45187">
    <property type="protein sequence ID" value="PRQ45187"/>
    <property type="gene ID" value="RchiOBHm_Chr3g0487441"/>
</dbReference>
<organism evidence="1 2">
    <name type="scientific">Rosa chinensis</name>
    <name type="common">China rose</name>
    <dbReference type="NCBI Taxonomy" id="74649"/>
    <lineage>
        <taxon>Eukaryota</taxon>
        <taxon>Viridiplantae</taxon>
        <taxon>Streptophyta</taxon>
        <taxon>Embryophyta</taxon>
        <taxon>Tracheophyta</taxon>
        <taxon>Spermatophyta</taxon>
        <taxon>Magnoliopsida</taxon>
        <taxon>eudicotyledons</taxon>
        <taxon>Gunneridae</taxon>
        <taxon>Pentapetalae</taxon>
        <taxon>rosids</taxon>
        <taxon>fabids</taxon>
        <taxon>Rosales</taxon>
        <taxon>Rosaceae</taxon>
        <taxon>Rosoideae</taxon>
        <taxon>Rosoideae incertae sedis</taxon>
        <taxon>Rosa</taxon>
    </lineage>
</organism>
<sequence>MILLPVCSKTCTIFWKYCGLFSCSVGLFSCSVGSALPFAFRFLYYIVAKIK</sequence>
<name>A0A2P6RFJ5_ROSCH</name>
<dbReference type="EMBL" id="PDCK01000041">
    <property type="protein sequence ID" value="PRQ45187.1"/>
    <property type="molecule type" value="Genomic_DNA"/>
</dbReference>
<keyword evidence="2" id="KW-1185">Reference proteome</keyword>
<proteinExistence type="predicted"/>
<gene>
    <name evidence="1" type="ORF">RchiOBHm_Chr3g0487441</name>
</gene>
<dbReference type="Proteomes" id="UP000238479">
    <property type="component" value="Chromosome 3"/>
</dbReference>
<comment type="caution">
    <text evidence="1">The sequence shown here is derived from an EMBL/GenBank/DDBJ whole genome shotgun (WGS) entry which is preliminary data.</text>
</comment>
<reference evidence="1 2" key="1">
    <citation type="journal article" date="2018" name="Nat. Genet.">
        <title>The Rosa genome provides new insights in the design of modern roses.</title>
        <authorList>
            <person name="Bendahmane M."/>
        </authorList>
    </citation>
    <scope>NUCLEOTIDE SEQUENCE [LARGE SCALE GENOMIC DNA]</scope>
    <source>
        <strain evidence="2">cv. Old Blush</strain>
    </source>
</reference>
<evidence type="ECO:0000313" key="2">
    <source>
        <dbReference type="Proteomes" id="UP000238479"/>
    </source>
</evidence>
<dbReference type="AlphaFoldDB" id="A0A2P6RFJ5"/>